<dbReference type="HOGENOM" id="CLU_2890608_0_0_1"/>
<dbReference type="KEGG" id="ptm:GSPATT00006254001"/>
<dbReference type="RefSeq" id="XP_001433152.1">
    <property type="nucleotide sequence ID" value="XM_001433115.1"/>
</dbReference>
<sequence>MYDRRTKYHFNLILTIGDYWGCDNIVYECDALFVQGNGQENIKNVFGNAYRRQSQGCWFQEEA</sequence>
<dbReference type="Proteomes" id="UP000000600">
    <property type="component" value="Unassembled WGS sequence"/>
</dbReference>
<dbReference type="GeneID" id="5018937"/>
<evidence type="ECO:0000313" key="2">
    <source>
        <dbReference type="Proteomes" id="UP000000600"/>
    </source>
</evidence>
<name>A0C4N8_PARTE</name>
<accession>A0C4N8</accession>
<reference evidence="1 2" key="1">
    <citation type="journal article" date="2006" name="Nature">
        <title>Global trends of whole-genome duplications revealed by the ciliate Paramecium tetraurelia.</title>
        <authorList>
            <consortium name="Genoscope"/>
            <person name="Aury J.-M."/>
            <person name="Jaillon O."/>
            <person name="Duret L."/>
            <person name="Noel B."/>
            <person name="Jubin C."/>
            <person name="Porcel B.M."/>
            <person name="Segurens B."/>
            <person name="Daubin V."/>
            <person name="Anthouard V."/>
            <person name="Aiach N."/>
            <person name="Arnaiz O."/>
            <person name="Billaut A."/>
            <person name="Beisson J."/>
            <person name="Blanc I."/>
            <person name="Bouhouche K."/>
            <person name="Camara F."/>
            <person name="Duharcourt S."/>
            <person name="Guigo R."/>
            <person name="Gogendeau D."/>
            <person name="Katinka M."/>
            <person name="Keller A.-M."/>
            <person name="Kissmehl R."/>
            <person name="Klotz C."/>
            <person name="Koll F."/>
            <person name="Le Moue A."/>
            <person name="Lepere C."/>
            <person name="Malinsky S."/>
            <person name="Nowacki M."/>
            <person name="Nowak J.K."/>
            <person name="Plattner H."/>
            <person name="Poulain J."/>
            <person name="Ruiz F."/>
            <person name="Serrano V."/>
            <person name="Zagulski M."/>
            <person name="Dessen P."/>
            <person name="Betermier M."/>
            <person name="Weissenbach J."/>
            <person name="Scarpelli C."/>
            <person name="Schachter V."/>
            <person name="Sperling L."/>
            <person name="Meyer E."/>
            <person name="Cohen J."/>
            <person name="Wincker P."/>
        </authorList>
    </citation>
    <scope>NUCLEOTIDE SEQUENCE [LARGE SCALE GENOMIC DNA]</scope>
    <source>
        <strain evidence="1 2">Stock d4-2</strain>
    </source>
</reference>
<organism evidence="1 2">
    <name type="scientific">Paramecium tetraurelia</name>
    <dbReference type="NCBI Taxonomy" id="5888"/>
    <lineage>
        <taxon>Eukaryota</taxon>
        <taxon>Sar</taxon>
        <taxon>Alveolata</taxon>
        <taxon>Ciliophora</taxon>
        <taxon>Intramacronucleata</taxon>
        <taxon>Oligohymenophorea</taxon>
        <taxon>Peniculida</taxon>
        <taxon>Parameciidae</taxon>
        <taxon>Paramecium</taxon>
    </lineage>
</organism>
<gene>
    <name evidence="1" type="ORF">GSPATT00006254001</name>
</gene>
<proteinExistence type="predicted"/>
<protein>
    <submittedName>
        <fullName evidence="1">Uncharacterized protein</fullName>
    </submittedName>
</protein>
<evidence type="ECO:0000313" key="1">
    <source>
        <dbReference type="EMBL" id="CAK65755.1"/>
    </source>
</evidence>
<dbReference type="InParanoid" id="A0C4N8"/>
<keyword evidence="2" id="KW-1185">Reference proteome</keyword>
<dbReference type="AlphaFoldDB" id="A0C4N8"/>
<dbReference type="EMBL" id="CT868041">
    <property type="protein sequence ID" value="CAK65755.1"/>
    <property type="molecule type" value="Genomic_DNA"/>
</dbReference>